<accession>W0ECB4</accession>
<dbReference type="RefSeq" id="WP_006715469.1">
    <property type="nucleotide sequence ID" value="NZ_CP007032.1"/>
</dbReference>
<evidence type="ECO:0000313" key="2">
    <source>
        <dbReference type="Proteomes" id="UP000010847"/>
    </source>
</evidence>
<protein>
    <submittedName>
        <fullName evidence="1">Uncharacterized protein</fullName>
    </submittedName>
</protein>
<name>W0ECB4_9FIRM</name>
<dbReference type="KEGG" id="dmt:DESME_07065"/>
<dbReference type="EMBL" id="CP007032">
    <property type="protein sequence ID" value="AHF06849.1"/>
    <property type="molecule type" value="Genomic_DNA"/>
</dbReference>
<keyword evidence="2" id="KW-1185">Reference proteome</keyword>
<evidence type="ECO:0000313" key="1">
    <source>
        <dbReference type="EMBL" id="AHF06849.1"/>
    </source>
</evidence>
<dbReference type="HOGENOM" id="CLU_2408419_0_0_9"/>
<sequence length="92" mass="10888">MTKEDEILDFLEARMFAPILNSPATSERFKKATRGLRLRLKQRDAQGMVQYFWNTVVDANAKHANYGRMCQNEKILEFEEVVNDFRVKFKEL</sequence>
<dbReference type="eggNOG" id="ENOG50340ZG">
    <property type="taxonomic scope" value="Bacteria"/>
</dbReference>
<organism evidence="1 2">
    <name type="scientific">Desulfitobacterium metallireducens DSM 15288</name>
    <dbReference type="NCBI Taxonomy" id="871968"/>
    <lineage>
        <taxon>Bacteria</taxon>
        <taxon>Bacillati</taxon>
        <taxon>Bacillota</taxon>
        <taxon>Clostridia</taxon>
        <taxon>Eubacteriales</taxon>
        <taxon>Desulfitobacteriaceae</taxon>
        <taxon>Desulfitobacterium</taxon>
    </lineage>
</organism>
<reference evidence="1 2" key="1">
    <citation type="submission" date="2013-12" db="EMBL/GenBank/DDBJ databases">
        <authorList>
            <consortium name="DOE Joint Genome Institute"/>
            <person name="Smidt H."/>
            <person name="Huntemann M."/>
            <person name="Han J."/>
            <person name="Chen A."/>
            <person name="Kyrpides N."/>
            <person name="Mavromatis K."/>
            <person name="Markowitz V."/>
            <person name="Palaniappan K."/>
            <person name="Ivanova N."/>
            <person name="Schaumberg A."/>
            <person name="Pati A."/>
            <person name="Liolios K."/>
            <person name="Nordberg H.P."/>
            <person name="Cantor M.N."/>
            <person name="Hua S.X."/>
            <person name="Woyke T."/>
        </authorList>
    </citation>
    <scope>NUCLEOTIDE SEQUENCE [LARGE SCALE GENOMIC DNA]</scope>
    <source>
        <strain evidence="2">DSM 15288</strain>
    </source>
</reference>
<dbReference type="AlphaFoldDB" id="W0ECB4"/>
<proteinExistence type="predicted"/>
<gene>
    <name evidence="1" type="ORF">DESME_07065</name>
</gene>
<dbReference type="Proteomes" id="UP000010847">
    <property type="component" value="Chromosome"/>
</dbReference>
<dbReference type="OrthoDB" id="1798676at2"/>